<feature type="region of interest" description="Disordered" evidence="1">
    <location>
        <begin position="159"/>
        <end position="196"/>
    </location>
</feature>
<gene>
    <name evidence="2" type="ORF">ISF_02899</name>
</gene>
<organism evidence="2 3">
    <name type="scientific">Cordyceps fumosorosea (strain ARSEF 2679)</name>
    <name type="common">Isaria fumosorosea</name>
    <dbReference type="NCBI Taxonomy" id="1081104"/>
    <lineage>
        <taxon>Eukaryota</taxon>
        <taxon>Fungi</taxon>
        <taxon>Dikarya</taxon>
        <taxon>Ascomycota</taxon>
        <taxon>Pezizomycotina</taxon>
        <taxon>Sordariomycetes</taxon>
        <taxon>Hypocreomycetidae</taxon>
        <taxon>Hypocreales</taxon>
        <taxon>Cordycipitaceae</taxon>
        <taxon>Cordyceps</taxon>
    </lineage>
</organism>
<dbReference type="RefSeq" id="XP_018706233.1">
    <property type="nucleotide sequence ID" value="XM_018846505.1"/>
</dbReference>
<sequence length="196" mass="22074">MAPQHIIYNLRNHFENIVDNHYLDPGRAPIVRENIDMLALAGRECTVYGGSDVIPLCMLWTIDVCSRGIAFTVPIRRCSWFMSTSGLPLVWRMAILAVTSAMVIILLNEMWSLWDPFGRGVNTFSWTLGIASEIDNMINEFYESENKVPVREHKFMDSGEYLSSSNSSSSGATRTTTTGTGTAPSEDTDAQQRRRW</sequence>
<evidence type="ECO:0000313" key="3">
    <source>
        <dbReference type="Proteomes" id="UP000076744"/>
    </source>
</evidence>
<dbReference type="EMBL" id="AZHB01000005">
    <property type="protein sequence ID" value="OAA69629.1"/>
    <property type="molecule type" value="Genomic_DNA"/>
</dbReference>
<comment type="caution">
    <text evidence="2">The sequence shown here is derived from an EMBL/GenBank/DDBJ whole genome shotgun (WGS) entry which is preliminary data.</text>
</comment>
<proteinExistence type="predicted"/>
<name>A0A162MSJ4_CORFA</name>
<dbReference type="AlphaFoldDB" id="A0A162MSJ4"/>
<reference evidence="2 3" key="1">
    <citation type="journal article" date="2016" name="Genome Biol. Evol.">
        <title>Divergent and convergent evolution of fungal pathogenicity.</title>
        <authorList>
            <person name="Shang Y."/>
            <person name="Xiao G."/>
            <person name="Zheng P."/>
            <person name="Cen K."/>
            <person name="Zhan S."/>
            <person name="Wang C."/>
        </authorList>
    </citation>
    <scope>NUCLEOTIDE SEQUENCE [LARGE SCALE GENOMIC DNA]</scope>
    <source>
        <strain evidence="2 3">ARSEF 2679</strain>
    </source>
</reference>
<feature type="compositionally biased region" description="Low complexity" evidence="1">
    <location>
        <begin position="163"/>
        <end position="182"/>
    </location>
</feature>
<evidence type="ECO:0000256" key="1">
    <source>
        <dbReference type="SAM" id="MobiDB-lite"/>
    </source>
</evidence>
<accession>A0A162MSJ4</accession>
<dbReference type="OrthoDB" id="5153901at2759"/>
<keyword evidence="3" id="KW-1185">Reference proteome</keyword>
<protein>
    <submittedName>
        <fullName evidence="2">Uncharacterized protein</fullName>
    </submittedName>
</protein>
<dbReference type="Proteomes" id="UP000076744">
    <property type="component" value="Unassembled WGS sequence"/>
</dbReference>
<dbReference type="GeneID" id="30019191"/>
<evidence type="ECO:0000313" key="2">
    <source>
        <dbReference type="EMBL" id="OAA69629.1"/>
    </source>
</evidence>